<evidence type="ECO:0000313" key="2">
    <source>
        <dbReference type="EMBL" id="MDC0745337.1"/>
    </source>
</evidence>
<evidence type="ECO:0000313" key="3">
    <source>
        <dbReference type="Proteomes" id="UP001221411"/>
    </source>
</evidence>
<accession>A0ABT5EU36</accession>
<sequence>MIRSHDYTITQHTRRDARRVGSPLALGAVVLDGAALRGARRGPGKLGPSCSTAQPSRRSARPW</sequence>
<dbReference type="EMBL" id="JAQNDO010000001">
    <property type="protein sequence ID" value="MDC0745337.1"/>
    <property type="molecule type" value="Genomic_DNA"/>
</dbReference>
<dbReference type="RefSeq" id="WP_271922725.1">
    <property type="nucleotide sequence ID" value="NZ_JAQNDO010000001.1"/>
</dbReference>
<evidence type="ECO:0000256" key="1">
    <source>
        <dbReference type="SAM" id="MobiDB-lite"/>
    </source>
</evidence>
<protein>
    <submittedName>
        <fullName evidence="2">Uncharacterized protein</fullName>
    </submittedName>
</protein>
<reference evidence="2 3" key="1">
    <citation type="submission" date="2022-11" db="EMBL/GenBank/DDBJ databases">
        <title>Minimal conservation of predation-associated metabolite biosynthetic gene clusters underscores biosynthetic potential of Myxococcota including descriptions for ten novel species: Archangium lansinium sp. nov., Myxococcus landrumus sp. nov., Nannocystis bai.</title>
        <authorList>
            <person name="Ahearne A."/>
            <person name="Stevens C."/>
            <person name="Dowd S."/>
        </authorList>
    </citation>
    <scope>NUCLEOTIDE SEQUENCE [LARGE SCALE GENOMIC DNA]</scope>
    <source>
        <strain evidence="2 3">RJM3</strain>
    </source>
</reference>
<feature type="region of interest" description="Disordered" evidence="1">
    <location>
        <begin position="39"/>
        <end position="63"/>
    </location>
</feature>
<organism evidence="2 3">
    <name type="scientific">Polyangium mundeleinium</name>
    <dbReference type="NCBI Taxonomy" id="2995306"/>
    <lineage>
        <taxon>Bacteria</taxon>
        <taxon>Pseudomonadati</taxon>
        <taxon>Myxococcota</taxon>
        <taxon>Polyangia</taxon>
        <taxon>Polyangiales</taxon>
        <taxon>Polyangiaceae</taxon>
        <taxon>Polyangium</taxon>
    </lineage>
</organism>
<name>A0ABT5EU36_9BACT</name>
<proteinExistence type="predicted"/>
<gene>
    <name evidence="2" type="ORF">POL67_28655</name>
</gene>
<keyword evidence="3" id="KW-1185">Reference proteome</keyword>
<dbReference type="Proteomes" id="UP001221411">
    <property type="component" value="Unassembled WGS sequence"/>
</dbReference>
<comment type="caution">
    <text evidence="2">The sequence shown here is derived from an EMBL/GenBank/DDBJ whole genome shotgun (WGS) entry which is preliminary data.</text>
</comment>